<feature type="region of interest" description="Disordered" evidence="7">
    <location>
        <begin position="274"/>
        <end position="312"/>
    </location>
</feature>
<dbReference type="SUPFAM" id="SSF56176">
    <property type="entry name" value="FAD-binding/transporter-associated domain-like"/>
    <property type="match status" value="2"/>
</dbReference>
<comment type="similarity">
    <text evidence="1">Belongs to the FAD-binding oxidoreductase/transferase type 4 family.</text>
</comment>
<feature type="binding site" evidence="5">
    <location>
        <begin position="203"/>
        <end position="209"/>
    </location>
    <ligand>
        <name>FAD</name>
        <dbReference type="ChEBI" id="CHEBI:57692"/>
    </ligand>
</feature>
<name>A0A017TAT8_9BACT</name>
<reference evidence="9 10" key="1">
    <citation type="submission" date="2013-05" db="EMBL/GenBank/DDBJ databases">
        <title>Genome assembly of Chondromyces apiculatus DSM 436.</title>
        <authorList>
            <person name="Sharma G."/>
            <person name="Khatri I."/>
            <person name="Kaur C."/>
            <person name="Mayilraj S."/>
            <person name="Subramanian S."/>
        </authorList>
    </citation>
    <scope>NUCLEOTIDE SEQUENCE [LARGE SCALE GENOMIC DNA]</scope>
    <source>
        <strain evidence="9 10">DSM 436</strain>
    </source>
</reference>
<dbReference type="RefSeq" id="WP_044239922.1">
    <property type="nucleotide sequence ID" value="NZ_ASRX01000016.1"/>
</dbReference>
<dbReference type="SUPFAM" id="SSF55103">
    <property type="entry name" value="FAD-linked oxidases, C-terminal domain"/>
    <property type="match status" value="1"/>
</dbReference>
<dbReference type="EMBL" id="ASRX01000016">
    <property type="protein sequence ID" value="EYF06354.1"/>
    <property type="molecule type" value="Genomic_DNA"/>
</dbReference>
<dbReference type="PROSITE" id="PS51387">
    <property type="entry name" value="FAD_PCMH"/>
    <property type="match status" value="1"/>
</dbReference>
<evidence type="ECO:0000259" key="8">
    <source>
        <dbReference type="PROSITE" id="PS51387"/>
    </source>
</evidence>
<accession>A0A017TAT8</accession>
<feature type="domain" description="FAD-binding PCMH-type" evidence="8">
    <location>
        <begin position="44"/>
        <end position="219"/>
    </location>
</feature>
<dbReference type="InterPro" id="IPR004113">
    <property type="entry name" value="FAD-bd_oxidored_4_C"/>
</dbReference>
<dbReference type="GO" id="GO:0008610">
    <property type="term" value="P:lipid biosynthetic process"/>
    <property type="evidence" value="ECO:0007669"/>
    <property type="project" value="InterPro"/>
</dbReference>
<evidence type="ECO:0000256" key="1">
    <source>
        <dbReference type="ARBA" id="ARBA00008000"/>
    </source>
</evidence>
<dbReference type="GO" id="GO:0008609">
    <property type="term" value="F:alkylglycerone-phosphate synthase activity"/>
    <property type="evidence" value="ECO:0007669"/>
    <property type="project" value="InterPro"/>
</dbReference>
<dbReference type="AlphaFoldDB" id="A0A017TAT8"/>
<dbReference type="Gene3D" id="3.30.465.10">
    <property type="match status" value="2"/>
</dbReference>
<dbReference type="GO" id="GO:0071949">
    <property type="term" value="F:FAD binding"/>
    <property type="evidence" value="ECO:0007669"/>
    <property type="project" value="InterPro"/>
</dbReference>
<evidence type="ECO:0000256" key="4">
    <source>
        <dbReference type="PIRSR" id="PIRSR625650-1"/>
    </source>
</evidence>
<sequence length="697" mass="73280">MDVEAAIARALPGIARSASAVDRIAYARDLWPRHHLAVRRGQLPQSRPGVVVWPSSTEEVAEVVRFCANEGVPLVPFGAGSGVCGGVLPDERTVVLDLKRLGRRRALDRGVPSVEIEAGATGIRFEEALNTEGFTLGHFPSSILCSTVGGWVAARGAGQCSGLYGKIEDMVAGLEVVLGRGEIVRFSRRTHGPDLTPLFIGSEGVLGVITAATLRLHPAPPARAFGAFSFPSLEAGWTAMQAMFQDGLRPAVSRLYDPFDSFIARMGARRRRAAAHEVTADDAEEHAPGDAMREDPPGVSVERSSSRGGPGAGGRVLRALLRAPGAVNQVVDALGGRVLRGSTLVLIFEGRSRDSHEDLARAAAIGQRHGARPLGEEPARHWLAHRYSVSYRQAPVFMAGAFSDTFEVAAPWSRLGALHQAVRAALGRHVFVMAHLSHAYPDGCSIYFTFAGSAPTEAEAEARYDAAWRDALDAAIASGGTISHHHGVGRSKAPRLGAELGLGVEVIRALRGAFDPAGVMNPGNLLPRAGDPVQRAVSTPPAGPVLDRASLLVHAAGSTSLAEIEHALVQEGLSLGLGAEAPPLDMRLDAWLAAGARGAPDPWLDPVDHLVAGFTARLASGGELEVRPAPRRAVGPDLFTLFQGMEGRAGAVTSAWLRARHAAGPRPMPTTLARNPDVEAAEAGWIEAATRAAAAVG</sequence>
<proteinExistence type="inferred from homology"/>
<feature type="site" description="Important for enzyme activity" evidence="6">
    <location>
        <position position="254"/>
    </location>
</feature>
<dbReference type="Gene3D" id="1.10.45.10">
    <property type="entry name" value="Vanillyl-alcohol Oxidase, Chain A, domain 4"/>
    <property type="match status" value="1"/>
</dbReference>
<dbReference type="eggNOG" id="COG0277">
    <property type="taxonomic scope" value="Bacteria"/>
</dbReference>
<dbReference type="InterPro" id="IPR016166">
    <property type="entry name" value="FAD-bd_PCMH"/>
</dbReference>
<evidence type="ECO:0000256" key="5">
    <source>
        <dbReference type="PIRSR" id="PIRSR625650-3"/>
    </source>
</evidence>
<dbReference type="Gene3D" id="3.30.300.330">
    <property type="match status" value="1"/>
</dbReference>
<evidence type="ECO:0000256" key="3">
    <source>
        <dbReference type="ARBA" id="ARBA00022827"/>
    </source>
</evidence>
<evidence type="ECO:0000313" key="10">
    <source>
        <dbReference type="Proteomes" id="UP000019678"/>
    </source>
</evidence>
<dbReference type="Pfam" id="PF02913">
    <property type="entry name" value="FAD-oxidase_C"/>
    <property type="match status" value="1"/>
</dbReference>
<dbReference type="Gene3D" id="3.30.70.3450">
    <property type="match status" value="1"/>
</dbReference>
<evidence type="ECO:0000313" key="9">
    <source>
        <dbReference type="EMBL" id="EYF06354.1"/>
    </source>
</evidence>
<dbReference type="OrthoDB" id="9811557at2"/>
<dbReference type="InterPro" id="IPR036318">
    <property type="entry name" value="FAD-bd_PCMH-like_sf"/>
</dbReference>
<comment type="caution">
    <text evidence="9">The sequence shown here is derived from an EMBL/GenBank/DDBJ whole genome shotgun (WGS) entry which is preliminary data.</text>
</comment>
<dbReference type="PANTHER" id="PTHR46568">
    <property type="entry name" value="ALKYLDIHYDROXYACETONEPHOSPHATE SYNTHASE, PEROXISOMAL"/>
    <property type="match status" value="1"/>
</dbReference>
<dbReference type="InterPro" id="IPR016169">
    <property type="entry name" value="FAD-bd_PCMH_sub2"/>
</dbReference>
<feature type="active site" description="Proton donor/acceptor" evidence="4">
    <location>
        <position position="447"/>
    </location>
</feature>
<organism evidence="9 10">
    <name type="scientific">Chondromyces apiculatus DSM 436</name>
    <dbReference type="NCBI Taxonomy" id="1192034"/>
    <lineage>
        <taxon>Bacteria</taxon>
        <taxon>Pseudomonadati</taxon>
        <taxon>Myxococcota</taxon>
        <taxon>Polyangia</taxon>
        <taxon>Polyangiales</taxon>
        <taxon>Polyangiaceae</taxon>
        <taxon>Chondromyces</taxon>
    </lineage>
</organism>
<dbReference type="InterPro" id="IPR016171">
    <property type="entry name" value="Vanillyl_alc_oxidase_C-sub2"/>
</dbReference>
<gene>
    <name evidence="9" type="ORF">CAP_1884</name>
</gene>
<feature type="compositionally biased region" description="Low complexity" evidence="7">
    <location>
        <begin position="297"/>
        <end position="307"/>
    </location>
</feature>
<evidence type="ECO:0000256" key="2">
    <source>
        <dbReference type="ARBA" id="ARBA00022630"/>
    </source>
</evidence>
<dbReference type="InterPro" id="IPR025650">
    <property type="entry name" value="Alkyl-DHAP_Synthase"/>
</dbReference>
<evidence type="ECO:0000256" key="6">
    <source>
        <dbReference type="PIRSR" id="PIRSR625650-4"/>
    </source>
</evidence>
<dbReference type="Pfam" id="PF01565">
    <property type="entry name" value="FAD_binding_4"/>
    <property type="match status" value="1"/>
</dbReference>
<protein>
    <recommendedName>
        <fullName evidence="8">FAD-binding PCMH-type domain-containing protein</fullName>
    </recommendedName>
</protein>
<dbReference type="Proteomes" id="UP000019678">
    <property type="component" value="Unassembled WGS sequence"/>
</dbReference>
<keyword evidence="10" id="KW-1185">Reference proteome</keyword>
<dbReference type="InterPro" id="IPR006094">
    <property type="entry name" value="Oxid_FAD_bind_N"/>
</dbReference>
<keyword evidence="2" id="KW-0285">Flavoprotein</keyword>
<dbReference type="PANTHER" id="PTHR46568:SF1">
    <property type="entry name" value="ALKYLDIHYDROXYACETONEPHOSPHATE SYNTHASE, PEROXISOMAL"/>
    <property type="match status" value="1"/>
</dbReference>
<evidence type="ECO:0000256" key="7">
    <source>
        <dbReference type="SAM" id="MobiDB-lite"/>
    </source>
</evidence>
<keyword evidence="3 5" id="KW-0274">FAD</keyword>
<dbReference type="InterPro" id="IPR016164">
    <property type="entry name" value="FAD-linked_Oxase-like_C"/>
</dbReference>
<feature type="compositionally biased region" description="Basic and acidic residues" evidence="7">
    <location>
        <begin position="274"/>
        <end position="296"/>
    </location>
</feature>
<comment type="cofactor">
    <cofactor evidence="5">
        <name>FAD</name>
        <dbReference type="ChEBI" id="CHEBI:57692"/>
    </cofactor>
</comment>
<dbReference type="STRING" id="1192034.CAP_1884"/>